<dbReference type="Pfam" id="PF11148">
    <property type="entry name" value="DUF2922"/>
    <property type="match status" value="1"/>
</dbReference>
<name>A0A1I2P5H0_9CLOT</name>
<evidence type="ECO:0000313" key="3">
    <source>
        <dbReference type="Proteomes" id="UP000182135"/>
    </source>
</evidence>
<sequence>MGERILKMTFITESGAKATVRLRGIKEGLENTDIDTVMNLVITKNIFKFKGGALVKKDSAVIEQTNTKKIEITA</sequence>
<dbReference type="AlphaFoldDB" id="A0A1I2P5H0"/>
<reference evidence="1 4" key="2">
    <citation type="submission" date="2018-03" db="EMBL/GenBank/DDBJ databases">
        <title>The uncultured portion of the human microbiome is neutrally assembled.</title>
        <authorList>
            <person name="Jeraldo P."/>
            <person name="Boardman L."/>
            <person name="White B.A."/>
            <person name="Nelson H."/>
            <person name="Goldenfeld N."/>
            <person name="Chia N."/>
        </authorList>
    </citation>
    <scope>NUCLEOTIDE SEQUENCE [LARGE SCALE GENOMIC DNA]</scope>
    <source>
        <strain evidence="1">CIM:MAG 903</strain>
    </source>
</reference>
<accession>A0A1I2P5H0</accession>
<gene>
    <name evidence="1" type="ORF">DBY38_06395</name>
    <name evidence="2" type="ORF">SAMN04487885_12513</name>
</gene>
<evidence type="ECO:0000313" key="4">
    <source>
        <dbReference type="Proteomes" id="UP000246114"/>
    </source>
</evidence>
<evidence type="ECO:0000313" key="2">
    <source>
        <dbReference type="EMBL" id="SFG08876.1"/>
    </source>
</evidence>
<dbReference type="InterPro" id="IPR021321">
    <property type="entry name" value="DUF2922"/>
</dbReference>
<dbReference type="STRING" id="1529.SAMN04487885_12513"/>
<dbReference type="EMBL" id="FOOE01000025">
    <property type="protein sequence ID" value="SFG08876.1"/>
    <property type="molecule type" value="Genomic_DNA"/>
</dbReference>
<proteinExistence type="predicted"/>
<organism evidence="2 3">
    <name type="scientific">Clostridium cadaveris</name>
    <dbReference type="NCBI Taxonomy" id="1529"/>
    <lineage>
        <taxon>Bacteria</taxon>
        <taxon>Bacillati</taxon>
        <taxon>Bacillota</taxon>
        <taxon>Clostridia</taxon>
        <taxon>Eubacteriales</taxon>
        <taxon>Clostridiaceae</taxon>
        <taxon>Clostridium</taxon>
    </lineage>
</organism>
<dbReference type="GeneID" id="90543475"/>
<dbReference type="Proteomes" id="UP000246114">
    <property type="component" value="Unassembled WGS sequence"/>
</dbReference>
<protein>
    <submittedName>
        <fullName evidence="1">DUF2922 domain-containing protein</fullName>
    </submittedName>
</protein>
<dbReference type="RefSeq" id="WP_027638764.1">
    <property type="nucleotide sequence ID" value="NZ_BAAACD010000030.1"/>
</dbReference>
<dbReference type="EMBL" id="QAMZ01000029">
    <property type="protein sequence ID" value="PWL54022.1"/>
    <property type="molecule type" value="Genomic_DNA"/>
</dbReference>
<evidence type="ECO:0000313" key="1">
    <source>
        <dbReference type="EMBL" id="PWL54022.1"/>
    </source>
</evidence>
<keyword evidence="3" id="KW-1185">Reference proteome</keyword>
<dbReference type="Proteomes" id="UP000182135">
    <property type="component" value="Unassembled WGS sequence"/>
</dbReference>
<reference evidence="2 3" key="1">
    <citation type="submission" date="2016-10" db="EMBL/GenBank/DDBJ databases">
        <authorList>
            <person name="de Groot N.N."/>
        </authorList>
    </citation>
    <scope>NUCLEOTIDE SEQUENCE [LARGE SCALE GENOMIC DNA]</scope>
    <source>
        <strain evidence="2 3">NLAE-zl-G419</strain>
    </source>
</reference>
<dbReference type="OrthoDB" id="9795264at2"/>